<comment type="caution">
    <text evidence="2">The sequence shown here is derived from an EMBL/GenBank/DDBJ whole genome shotgun (WGS) entry which is preliminary data.</text>
</comment>
<protein>
    <submittedName>
        <fullName evidence="2">Fur family transcriptional regulator</fullName>
    </submittedName>
</protein>
<evidence type="ECO:0000313" key="3">
    <source>
        <dbReference type="Proteomes" id="UP000217930"/>
    </source>
</evidence>
<dbReference type="EMBL" id="NTLY01000002">
    <property type="protein sequence ID" value="PBJ87351.1"/>
    <property type="molecule type" value="Genomic_DNA"/>
</dbReference>
<accession>A0A2A3LQN8</accession>
<dbReference type="AlphaFoldDB" id="A0A2A3LQN8"/>
<reference evidence="1 3" key="1">
    <citation type="journal article" date="2017" name="Clin. Infect. Dis.">
        <title>Increased Risk for Meningococcal Disease among Men who have Sex with Men in the United States, 2012-2015.</title>
        <authorList>
            <person name="Folaranmi T.A."/>
            <person name="Kretz C.B."/>
            <person name="Kamiya H."/>
            <person name="MacNeil J.R."/>
            <person name="Whaley M.J."/>
            <person name="Blain A."/>
            <person name="Antwi M."/>
            <person name="Dorsinville M."/>
            <person name="Pacilli M."/>
            <person name="Smith S."/>
            <person name="Civen R."/>
            <person name="Ngo V."/>
            <person name="Winter K."/>
            <person name="Harriman K."/>
            <person name="Wang X."/>
            <person name="Bowen V.B."/>
            <person name="Patel M."/>
            <person name="Martin S."/>
            <person name="Misegades L."/>
            <person name="Meyer S.A."/>
        </authorList>
    </citation>
    <scope>NUCLEOTIDE SEQUENCE [LARGE SCALE GENOMIC DNA]</scope>
    <source>
        <strain evidence="1 3">M26503</strain>
    </source>
</reference>
<dbReference type="EMBL" id="NWZY01000002">
    <property type="protein sequence ID" value="RQK81380.1"/>
    <property type="molecule type" value="Genomic_DNA"/>
</dbReference>
<organism evidence="2 4">
    <name type="scientific">Neisseria meningitidis</name>
    <dbReference type="NCBI Taxonomy" id="487"/>
    <lineage>
        <taxon>Bacteria</taxon>
        <taxon>Pseudomonadati</taxon>
        <taxon>Pseudomonadota</taxon>
        <taxon>Betaproteobacteria</taxon>
        <taxon>Neisseriales</taxon>
        <taxon>Neisseriaceae</taxon>
        <taxon>Neisseria</taxon>
    </lineage>
</organism>
<proteinExistence type="predicted"/>
<evidence type="ECO:0000313" key="4">
    <source>
        <dbReference type="Proteomes" id="UP000283666"/>
    </source>
</evidence>
<reference evidence="2 4" key="2">
    <citation type="submission" date="2017-09" db="EMBL/GenBank/DDBJ databases">
        <title>Phenotypic and genotypic characterization of Colombian isolates of Neisseria meningitidis recovered from invasive disease.</title>
        <authorList>
            <person name="Duarte C."/>
            <person name="Gabastou J.M."/>
            <person name="Moreno J."/>
        </authorList>
    </citation>
    <scope>NUCLEOTIDE SEQUENCE [LARGE SCALE GENOMIC DNA]</scope>
    <source>
        <strain evidence="2 4">INS-Nm1012</strain>
    </source>
</reference>
<evidence type="ECO:0000313" key="1">
    <source>
        <dbReference type="EMBL" id="PBJ87351.1"/>
    </source>
</evidence>
<dbReference type="Proteomes" id="UP000217930">
    <property type="component" value="Unassembled WGS sequence"/>
</dbReference>
<gene>
    <name evidence="1" type="ORF">CNQ34_05140</name>
    <name evidence="2" type="ORF">COH52_01310</name>
</gene>
<evidence type="ECO:0000313" key="2">
    <source>
        <dbReference type="EMBL" id="RQK81380.1"/>
    </source>
</evidence>
<reference evidence="1" key="3">
    <citation type="submission" date="2017-09" db="EMBL/GenBank/DDBJ databases">
        <authorList>
            <person name="Kretz C."/>
            <person name="Retchless A."/>
            <person name="Wang X."/>
        </authorList>
    </citation>
    <scope>NUCLEOTIDE SEQUENCE</scope>
    <source>
        <strain evidence="1">M26503</strain>
    </source>
</reference>
<sequence length="48" mass="5291">MQIGMSSVALLEYFIKANDNHTLKRYFTLSVSDCPSAVAVLLLQTAMV</sequence>
<dbReference type="Proteomes" id="UP000283666">
    <property type="component" value="Unassembled WGS sequence"/>
</dbReference>
<name>A0A2A3LQN8_NEIME</name>